<dbReference type="GO" id="GO:0005547">
    <property type="term" value="F:phosphatidylinositol-3,4,5-trisphosphate binding"/>
    <property type="evidence" value="ECO:0007669"/>
    <property type="project" value="TreeGrafter"/>
</dbReference>
<accession>A0AAN8C7C1</accession>
<evidence type="ECO:0000313" key="4">
    <source>
        <dbReference type="Proteomes" id="UP001335648"/>
    </source>
</evidence>
<dbReference type="PANTHER" id="PTHR45899">
    <property type="entry name" value="RHO GTPASE ACTIVATING PROTEIN AT 15B, ISOFORM C"/>
    <property type="match status" value="1"/>
</dbReference>
<dbReference type="EMBL" id="JAULUE010002053">
    <property type="protein sequence ID" value="KAK5896473.1"/>
    <property type="molecule type" value="Genomic_DNA"/>
</dbReference>
<evidence type="ECO:0000259" key="2">
    <source>
        <dbReference type="PROSITE" id="PS50105"/>
    </source>
</evidence>
<dbReference type="SMART" id="SM00454">
    <property type="entry name" value="SAM"/>
    <property type="match status" value="1"/>
</dbReference>
<dbReference type="PROSITE" id="PS50105">
    <property type="entry name" value="SAM_DOMAIN"/>
    <property type="match status" value="1"/>
</dbReference>
<dbReference type="AlphaFoldDB" id="A0AAN8C7C1"/>
<dbReference type="Gene3D" id="1.10.150.50">
    <property type="entry name" value="Transcription Factor, Ets-1"/>
    <property type="match status" value="1"/>
</dbReference>
<reference evidence="3 4" key="1">
    <citation type="journal article" date="2023" name="Mol. Biol. Evol.">
        <title>Genomics of Secondarily Temperate Adaptation in the Only Non-Antarctic Icefish.</title>
        <authorList>
            <person name="Rivera-Colon A.G."/>
            <person name="Rayamajhi N."/>
            <person name="Minhas B.F."/>
            <person name="Madrigal G."/>
            <person name="Bilyk K.T."/>
            <person name="Yoon V."/>
            <person name="Hune M."/>
            <person name="Gregory S."/>
            <person name="Cheng C.H.C."/>
            <person name="Catchen J.M."/>
        </authorList>
    </citation>
    <scope>NUCLEOTIDE SEQUENCE [LARGE SCALE GENOMIC DNA]</scope>
    <source>
        <strain evidence="3">JC2023a</strain>
    </source>
</reference>
<dbReference type="PANTHER" id="PTHR45899:SF4">
    <property type="entry name" value="ARF-GAP WITH RHO-GAP DOMAIN, ANK REPEAT AND PH DOMAIN-CONTAINING PROTEIN 3"/>
    <property type="match status" value="1"/>
</dbReference>
<evidence type="ECO:0000313" key="3">
    <source>
        <dbReference type="EMBL" id="KAK5896473.1"/>
    </source>
</evidence>
<comment type="caution">
    <text evidence="3">The sequence shown here is derived from an EMBL/GenBank/DDBJ whole genome shotgun (WGS) entry which is preliminary data.</text>
</comment>
<dbReference type="SUPFAM" id="SSF47769">
    <property type="entry name" value="SAM/Pointed domain"/>
    <property type="match status" value="1"/>
</dbReference>
<sequence>MLVAMATLDGETPSETLLTAIHLERYLDTFRRAGLLLASDFTHLDSDALVSLGVTATGHQKRILRLANHIQRAESQTANQRAALPRCQSVTGRAPVRGSFEALRNTSAPNLGDLLTNCEVIVKPVPKPRTVFNRRRTAPIRFCPEGDPAPPPTRRLSQDSICL</sequence>
<evidence type="ECO:0000256" key="1">
    <source>
        <dbReference type="SAM" id="MobiDB-lite"/>
    </source>
</evidence>
<dbReference type="GO" id="GO:0005737">
    <property type="term" value="C:cytoplasm"/>
    <property type="evidence" value="ECO:0007669"/>
    <property type="project" value="TreeGrafter"/>
</dbReference>
<dbReference type="InterPro" id="IPR013761">
    <property type="entry name" value="SAM/pointed_sf"/>
</dbReference>
<proteinExistence type="predicted"/>
<keyword evidence="4" id="KW-1185">Reference proteome</keyword>
<name>A0AAN8C7C1_9TELE</name>
<feature type="region of interest" description="Disordered" evidence="1">
    <location>
        <begin position="143"/>
        <end position="163"/>
    </location>
</feature>
<dbReference type="InterPro" id="IPR001660">
    <property type="entry name" value="SAM"/>
</dbReference>
<dbReference type="InterPro" id="IPR052227">
    <property type="entry name" value="Arf-Rho-GAP_ANK-PH_domain"/>
</dbReference>
<dbReference type="Proteomes" id="UP001335648">
    <property type="component" value="Unassembled WGS sequence"/>
</dbReference>
<dbReference type="Pfam" id="PF00536">
    <property type="entry name" value="SAM_1"/>
    <property type="match status" value="1"/>
</dbReference>
<feature type="domain" description="SAM" evidence="2">
    <location>
        <begin position="18"/>
        <end position="73"/>
    </location>
</feature>
<gene>
    <name evidence="3" type="ORF">CesoFtcFv8_009628</name>
</gene>
<organism evidence="3 4">
    <name type="scientific">Champsocephalus esox</name>
    <name type="common">pike icefish</name>
    <dbReference type="NCBI Taxonomy" id="159716"/>
    <lineage>
        <taxon>Eukaryota</taxon>
        <taxon>Metazoa</taxon>
        <taxon>Chordata</taxon>
        <taxon>Craniata</taxon>
        <taxon>Vertebrata</taxon>
        <taxon>Euteleostomi</taxon>
        <taxon>Actinopterygii</taxon>
        <taxon>Neopterygii</taxon>
        <taxon>Teleostei</taxon>
        <taxon>Neoteleostei</taxon>
        <taxon>Acanthomorphata</taxon>
        <taxon>Eupercaria</taxon>
        <taxon>Perciformes</taxon>
        <taxon>Notothenioidei</taxon>
        <taxon>Channichthyidae</taxon>
        <taxon>Champsocephalus</taxon>
    </lineage>
</organism>
<protein>
    <recommendedName>
        <fullName evidence="2">SAM domain-containing protein</fullName>
    </recommendedName>
</protein>